<evidence type="ECO:0000313" key="2">
    <source>
        <dbReference type="Proteomes" id="UP001189429"/>
    </source>
</evidence>
<comment type="caution">
    <text evidence="1">The sequence shown here is derived from an EMBL/GenBank/DDBJ whole genome shotgun (WGS) entry which is preliminary data.</text>
</comment>
<gene>
    <name evidence="1" type="ORF">PCOR1329_LOCUS10291</name>
</gene>
<dbReference type="EMBL" id="CAUYUJ010002912">
    <property type="protein sequence ID" value="CAK0802953.1"/>
    <property type="molecule type" value="Genomic_DNA"/>
</dbReference>
<keyword evidence="2" id="KW-1185">Reference proteome</keyword>
<accession>A0ABN9QAQ9</accession>
<sequence>MDMASRVLERRRLVQQLRKVAADVSADQCRDDASRQKVQDMMGAIRRAGCSRDRLKDAEGIFKKYESTFAVAKSGAIDDAAAPECEASAGPGKFRMRGASFLLTYNWRFYEKPLPDGTPTPQTENDLWRLWKRWKAAEKKALGVTQSSSTMEQSLKSLHKGRVHFHWKLNLMKRAIDQTTTDSFEFHGIRPDIRATVVPAGLRQRKLRRASYQEASNRGHFYVVANKIGTLRTNHNYKPWVHYRVAGKWLDDLWTDRKLDHATYLDLALQVRVGFANRKRDLDMVLPREADSRIDETMAEVGRKLDKLKAPFRTFPEVTAWEGAFPLLDFRWKLLALVADSASGKSSFAGSLFANPYVLTVEDVEHLDLHGFDRDLHDGIVLDNVNTWQQLLSWRALLQARNAKARGGQSATNIYAYTQYLFGVAIAVTVDLDAPDAHLADCSHQKRSKWLRKNCVFARLPAGEAFYDKDRVPTRKKHNKYSLFAQTVKRRRIAAAAEA</sequence>
<name>A0ABN9QAQ9_9DINO</name>
<reference evidence="1" key="1">
    <citation type="submission" date="2023-10" db="EMBL/GenBank/DDBJ databases">
        <authorList>
            <person name="Chen Y."/>
            <person name="Shah S."/>
            <person name="Dougan E. K."/>
            <person name="Thang M."/>
            <person name="Chan C."/>
        </authorList>
    </citation>
    <scope>NUCLEOTIDE SEQUENCE [LARGE SCALE GENOMIC DNA]</scope>
</reference>
<proteinExistence type="predicted"/>
<evidence type="ECO:0000313" key="1">
    <source>
        <dbReference type="EMBL" id="CAK0802953.1"/>
    </source>
</evidence>
<protein>
    <submittedName>
        <fullName evidence="1">Uncharacterized protein</fullName>
    </submittedName>
</protein>
<organism evidence="1 2">
    <name type="scientific">Prorocentrum cordatum</name>
    <dbReference type="NCBI Taxonomy" id="2364126"/>
    <lineage>
        <taxon>Eukaryota</taxon>
        <taxon>Sar</taxon>
        <taxon>Alveolata</taxon>
        <taxon>Dinophyceae</taxon>
        <taxon>Prorocentrales</taxon>
        <taxon>Prorocentraceae</taxon>
        <taxon>Prorocentrum</taxon>
    </lineage>
</organism>
<dbReference type="Proteomes" id="UP001189429">
    <property type="component" value="Unassembled WGS sequence"/>
</dbReference>